<name>A0A834T6J1_9FABA</name>
<dbReference type="InterPro" id="IPR012337">
    <property type="entry name" value="RNaseH-like_sf"/>
</dbReference>
<evidence type="ECO:0000313" key="3">
    <source>
        <dbReference type="Proteomes" id="UP000634136"/>
    </source>
</evidence>
<dbReference type="Proteomes" id="UP000634136">
    <property type="component" value="Unassembled WGS sequence"/>
</dbReference>
<organism evidence="2 3">
    <name type="scientific">Senna tora</name>
    <dbReference type="NCBI Taxonomy" id="362788"/>
    <lineage>
        <taxon>Eukaryota</taxon>
        <taxon>Viridiplantae</taxon>
        <taxon>Streptophyta</taxon>
        <taxon>Embryophyta</taxon>
        <taxon>Tracheophyta</taxon>
        <taxon>Spermatophyta</taxon>
        <taxon>Magnoliopsida</taxon>
        <taxon>eudicotyledons</taxon>
        <taxon>Gunneridae</taxon>
        <taxon>Pentapetalae</taxon>
        <taxon>rosids</taxon>
        <taxon>fabids</taxon>
        <taxon>Fabales</taxon>
        <taxon>Fabaceae</taxon>
        <taxon>Caesalpinioideae</taxon>
        <taxon>Cassia clade</taxon>
        <taxon>Senna</taxon>
    </lineage>
</organism>
<reference evidence="2" key="1">
    <citation type="submission" date="2020-09" db="EMBL/GenBank/DDBJ databases">
        <title>Genome-Enabled Discovery of Anthraquinone Biosynthesis in Senna tora.</title>
        <authorList>
            <person name="Kang S.-H."/>
            <person name="Pandey R.P."/>
            <person name="Lee C.-M."/>
            <person name="Sim J.-S."/>
            <person name="Jeong J.-T."/>
            <person name="Choi B.-S."/>
            <person name="Jung M."/>
            <person name="Ginzburg D."/>
            <person name="Zhao K."/>
            <person name="Won S.Y."/>
            <person name="Oh T.-J."/>
            <person name="Yu Y."/>
            <person name="Kim N.-H."/>
            <person name="Lee O.R."/>
            <person name="Lee T.-H."/>
            <person name="Bashyal P."/>
            <person name="Kim T.-S."/>
            <person name="Lee W.-H."/>
            <person name="Kawkins C."/>
            <person name="Kim C.-K."/>
            <person name="Kim J.S."/>
            <person name="Ahn B.O."/>
            <person name="Rhee S.Y."/>
            <person name="Sohng J.K."/>
        </authorList>
    </citation>
    <scope>NUCLEOTIDE SEQUENCE</scope>
    <source>
        <tissue evidence="2">Leaf</tissue>
    </source>
</reference>
<dbReference type="CDD" id="cd06222">
    <property type="entry name" value="RNase_H_like"/>
    <property type="match status" value="1"/>
</dbReference>
<dbReference type="GO" id="GO:0003676">
    <property type="term" value="F:nucleic acid binding"/>
    <property type="evidence" value="ECO:0007669"/>
    <property type="project" value="InterPro"/>
</dbReference>
<dbReference type="EMBL" id="JAAIUW010000009">
    <property type="protein sequence ID" value="KAF7816043.1"/>
    <property type="molecule type" value="Genomic_DNA"/>
</dbReference>
<dbReference type="SUPFAM" id="SSF53098">
    <property type="entry name" value="Ribonuclease H-like"/>
    <property type="match status" value="1"/>
</dbReference>
<dbReference type="PANTHER" id="PTHR34023:SF4">
    <property type="entry name" value="RNASE H TYPE-1 DOMAIN-CONTAINING PROTEIN"/>
    <property type="match status" value="1"/>
</dbReference>
<dbReference type="AlphaFoldDB" id="A0A834T6J1"/>
<dbReference type="InterPro" id="IPR044730">
    <property type="entry name" value="RNase_H-like_dom_plant"/>
</dbReference>
<feature type="domain" description="RNase H type-1" evidence="1">
    <location>
        <begin position="9"/>
        <end position="90"/>
    </location>
</feature>
<dbReference type="GO" id="GO:0004523">
    <property type="term" value="F:RNA-DNA hybrid ribonuclease activity"/>
    <property type="evidence" value="ECO:0007669"/>
    <property type="project" value="InterPro"/>
</dbReference>
<comment type="caution">
    <text evidence="2">The sequence shown here is derived from an EMBL/GenBank/DDBJ whole genome shotgun (WGS) entry which is preliminary data.</text>
</comment>
<gene>
    <name evidence="2" type="ORF">G2W53_030012</name>
</gene>
<dbReference type="Pfam" id="PF13456">
    <property type="entry name" value="RVT_3"/>
    <property type="match status" value="1"/>
</dbReference>
<protein>
    <submittedName>
        <fullName evidence="2">Ribonuclease H</fullName>
    </submittedName>
</protein>
<dbReference type="InterPro" id="IPR002156">
    <property type="entry name" value="RNaseH_domain"/>
</dbReference>
<dbReference type="Gene3D" id="3.30.420.10">
    <property type="entry name" value="Ribonuclease H-like superfamily/Ribonuclease H"/>
    <property type="match status" value="1"/>
</dbReference>
<sequence length="127" mass="14578">MRKLLGHNLVNYAASSKGLQMLWIHGFRKVDVETDSHIAINLITHGVIPTHSYTYLVFAIKELWARDWDIRCMHVHREANYNVADSFAKMDHSCLKEGQIFMEPLTSCGNYLVHDVNELEIPNLVVA</sequence>
<evidence type="ECO:0000259" key="1">
    <source>
        <dbReference type="Pfam" id="PF13456"/>
    </source>
</evidence>
<accession>A0A834T6J1</accession>
<dbReference type="PANTHER" id="PTHR34023">
    <property type="entry name" value="RNASE H DOMAIN-CONTAINING PROTEIN"/>
    <property type="match status" value="1"/>
</dbReference>
<dbReference type="InterPro" id="IPR036397">
    <property type="entry name" value="RNaseH_sf"/>
</dbReference>
<keyword evidence="3" id="KW-1185">Reference proteome</keyword>
<dbReference type="OrthoDB" id="1436435at2759"/>
<evidence type="ECO:0000313" key="2">
    <source>
        <dbReference type="EMBL" id="KAF7816043.1"/>
    </source>
</evidence>
<proteinExistence type="predicted"/>